<feature type="region of interest" description="Disordered" evidence="3">
    <location>
        <begin position="1"/>
        <end position="50"/>
    </location>
</feature>
<dbReference type="InterPro" id="IPR010071">
    <property type="entry name" value="AA_adenyl_dom"/>
</dbReference>
<dbReference type="Pfam" id="PF00501">
    <property type="entry name" value="AMP-binding"/>
    <property type="match status" value="1"/>
</dbReference>
<dbReference type="InterPro" id="IPR000873">
    <property type="entry name" value="AMP-dep_synth/lig_dom"/>
</dbReference>
<proteinExistence type="predicted"/>
<dbReference type="SUPFAM" id="SSF56801">
    <property type="entry name" value="Acetyl-CoA synthetase-like"/>
    <property type="match status" value="1"/>
</dbReference>
<protein>
    <submittedName>
        <fullName evidence="5">Amino acid adenylation domain-containing protein</fullName>
    </submittedName>
</protein>
<keyword evidence="1" id="KW-0596">Phosphopantetheine</keyword>
<dbReference type="InterPro" id="IPR036736">
    <property type="entry name" value="ACP-like_sf"/>
</dbReference>
<organism evidence="5 6">
    <name type="scientific">Streptomyces bikiniensis</name>
    <dbReference type="NCBI Taxonomy" id="1896"/>
    <lineage>
        <taxon>Bacteria</taxon>
        <taxon>Bacillati</taxon>
        <taxon>Actinomycetota</taxon>
        <taxon>Actinomycetes</taxon>
        <taxon>Kitasatosporales</taxon>
        <taxon>Streptomycetaceae</taxon>
        <taxon>Streptomyces</taxon>
    </lineage>
</organism>
<sequence length="684" mass="72245">MTAERAGTSERTERTGAPTGPVHGTAAAGRGEGDEAAAEGADVTAGRAGRAPAPTVPLLDAFLAQADRTPRATALVIGDTVLRYRELADASAGLAARLRAAGARPGTTVCLRLEQSAAAVVAVLAALRVGAAWAALEPDLPEARLRALLHDTDCAVVIGGRDDRTLARLPHAPPLLPAEDLDLAALAEAGARTAASAAPPVPENAPAYLVYTSGSSGPPKGVVVTRRQLADSVRPRGAVYGTAPSVFLMAMRLSFDGMLAGMFWSFSHGHTLLLPTSRELRLAPEFTRLAHRHRATHLIVVPSYYRLLLAGSERLPDSLRVVVVAGETCTPELVRTHRAQLPGARLVNEYGPTETVVSCTVESRPDPDAERVPIGRPWPGATAHVLDDRLCEADPGEKGELYVGGAFVALGYARAPGLTAERFVASPFGPAGARLYRTGDIAHRDATGALHYHGRTDQQVKIRGARVELGDVEAALEAHPDVDQAVVTCTRPADGEPVLTAFLTPAPDRTVPAPRELRRHCRFHLVEQALPHRFVELDRMRLTSTGKADRRSLAALVPAPGEPGSRLADGDKDGGERTAPLPGTQDGPSAFRSTVRKIWAEVLGHEDAGPHDNFFGVGGNSLKVIELYSALEEQWPGTVRVGELFDLTTIAAQAAALEERTANTGDADPPPPPSARPAPVAYEL</sequence>
<dbReference type="PANTHER" id="PTHR45527:SF1">
    <property type="entry name" value="FATTY ACID SYNTHASE"/>
    <property type="match status" value="1"/>
</dbReference>
<dbReference type="NCBIfam" id="TIGR01733">
    <property type="entry name" value="AA-adenyl-dom"/>
    <property type="match status" value="1"/>
</dbReference>
<dbReference type="Gene3D" id="3.40.50.12780">
    <property type="entry name" value="N-terminal domain of ligase-like"/>
    <property type="match status" value="1"/>
</dbReference>
<feature type="region of interest" description="Disordered" evidence="3">
    <location>
        <begin position="657"/>
        <end position="684"/>
    </location>
</feature>
<dbReference type="InterPro" id="IPR020845">
    <property type="entry name" value="AMP-binding_CS"/>
</dbReference>
<keyword evidence="2" id="KW-0597">Phosphoprotein</keyword>
<name>A0ABW8D152_STRBI</name>
<dbReference type="InterPro" id="IPR045851">
    <property type="entry name" value="AMP-bd_C_sf"/>
</dbReference>
<gene>
    <name evidence="5" type="ORF">ACIGW0_23680</name>
</gene>
<dbReference type="PROSITE" id="PS00455">
    <property type="entry name" value="AMP_BINDING"/>
    <property type="match status" value="1"/>
</dbReference>
<dbReference type="Proteomes" id="UP001614391">
    <property type="component" value="Unassembled WGS sequence"/>
</dbReference>
<evidence type="ECO:0000256" key="2">
    <source>
        <dbReference type="ARBA" id="ARBA00022553"/>
    </source>
</evidence>
<evidence type="ECO:0000256" key="1">
    <source>
        <dbReference type="ARBA" id="ARBA00022450"/>
    </source>
</evidence>
<dbReference type="PANTHER" id="PTHR45527">
    <property type="entry name" value="NONRIBOSOMAL PEPTIDE SYNTHETASE"/>
    <property type="match status" value="1"/>
</dbReference>
<reference evidence="5 6" key="1">
    <citation type="submission" date="2024-10" db="EMBL/GenBank/DDBJ databases">
        <title>The Natural Products Discovery Center: Release of the First 8490 Sequenced Strains for Exploring Actinobacteria Biosynthetic Diversity.</title>
        <authorList>
            <person name="Kalkreuter E."/>
            <person name="Kautsar S.A."/>
            <person name="Yang D."/>
            <person name="Bader C.D."/>
            <person name="Teijaro C.N."/>
            <person name="Fluegel L."/>
            <person name="Davis C.M."/>
            <person name="Simpson J.R."/>
            <person name="Lauterbach L."/>
            <person name="Steele A.D."/>
            <person name="Gui C."/>
            <person name="Meng S."/>
            <person name="Li G."/>
            <person name="Viehrig K."/>
            <person name="Ye F."/>
            <person name="Su P."/>
            <person name="Kiefer A.F."/>
            <person name="Nichols A."/>
            <person name="Cepeda A.J."/>
            <person name="Yan W."/>
            <person name="Fan B."/>
            <person name="Jiang Y."/>
            <person name="Adhikari A."/>
            <person name="Zheng C.-J."/>
            <person name="Schuster L."/>
            <person name="Cowan T.M."/>
            <person name="Smanski M.J."/>
            <person name="Chevrette M.G."/>
            <person name="De Carvalho L.P.S."/>
            <person name="Shen B."/>
        </authorList>
    </citation>
    <scope>NUCLEOTIDE SEQUENCE [LARGE SCALE GENOMIC DNA]</scope>
    <source>
        <strain evidence="5 6">NPDC053346</strain>
    </source>
</reference>
<feature type="domain" description="Carrier" evidence="4">
    <location>
        <begin position="586"/>
        <end position="661"/>
    </location>
</feature>
<dbReference type="InterPro" id="IPR025110">
    <property type="entry name" value="AMP-bd_C"/>
</dbReference>
<dbReference type="RefSeq" id="WP_399618146.1">
    <property type="nucleotide sequence ID" value="NZ_JBITYT010000011.1"/>
</dbReference>
<comment type="caution">
    <text evidence="5">The sequence shown here is derived from an EMBL/GenBank/DDBJ whole genome shotgun (WGS) entry which is preliminary data.</text>
</comment>
<dbReference type="InterPro" id="IPR009081">
    <property type="entry name" value="PP-bd_ACP"/>
</dbReference>
<dbReference type="Pfam" id="PF00550">
    <property type="entry name" value="PP-binding"/>
    <property type="match status" value="1"/>
</dbReference>
<dbReference type="SMART" id="SM00823">
    <property type="entry name" value="PKS_PP"/>
    <property type="match status" value="1"/>
</dbReference>
<evidence type="ECO:0000313" key="5">
    <source>
        <dbReference type="EMBL" id="MFI9122355.1"/>
    </source>
</evidence>
<dbReference type="CDD" id="cd05930">
    <property type="entry name" value="A_NRPS"/>
    <property type="match status" value="1"/>
</dbReference>
<feature type="compositionally biased region" description="Low complexity" evidence="3">
    <location>
        <begin position="38"/>
        <end position="48"/>
    </location>
</feature>
<keyword evidence="6" id="KW-1185">Reference proteome</keyword>
<dbReference type="Gene3D" id="1.10.1200.10">
    <property type="entry name" value="ACP-like"/>
    <property type="match status" value="1"/>
</dbReference>
<dbReference type="PROSITE" id="PS50075">
    <property type="entry name" value="CARRIER"/>
    <property type="match status" value="1"/>
</dbReference>
<dbReference type="InterPro" id="IPR042099">
    <property type="entry name" value="ANL_N_sf"/>
</dbReference>
<dbReference type="SUPFAM" id="SSF47336">
    <property type="entry name" value="ACP-like"/>
    <property type="match status" value="1"/>
</dbReference>
<dbReference type="InterPro" id="IPR020806">
    <property type="entry name" value="PKS_PP-bd"/>
</dbReference>
<dbReference type="EMBL" id="JBITYT010000011">
    <property type="protein sequence ID" value="MFI9122355.1"/>
    <property type="molecule type" value="Genomic_DNA"/>
</dbReference>
<evidence type="ECO:0000313" key="6">
    <source>
        <dbReference type="Proteomes" id="UP001614391"/>
    </source>
</evidence>
<evidence type="ECO:0000256" key="3">
    <source>
        <dbReference type="SAM" id="MobiDB-lite"/>
    </source>
</evidence>
<accession>A0ABW8D152</accession>
<dbReference type="Gene3D" id="3.30.300.30">
    <property type="match status" value="1"/>
</dbReference>
<evidence type="ECO:0000259" key="4">
    <source>
        <dbReference type="PROSITE" id="PS50075"/>
    </source>
</evidence>
<feature type="region of interest" description="Disordered" evidence="3">
    <location>
        <begin position="551"/>
        <end position="590"/>
    </location>
</feature>
<dbReference type="Pfam" id="PF13193">
    <property type="entry name" value="AMP-binding_C"/>
    <property type="match status" value="1"/>
</dbReference>